<dbReference type="PANTHER" id="PTHR44305">
    <property type="entry name" value="SI:DKEY-192D15.2-RELATED"/>
    <property type="match status" value="1"/>
</dbReference>
<dbReference type="Proteomes" id="UP000265663">
    <property type="component" value="Unassembled WGS sequence"/>
</dbReference>
<dbReference type="GO" id="GO:0005524">
    <property type="term" value="F:ATP binding"/>
    <property type="evidence" value="ECO:0007669"/>
    <property type="project" value="InterPro"/>
</dbReference>
<dbReference type="InterPro" id="IPR053083">
    <property type="entry name" value="TF_kinase-domain_protein"/>
</dbReference>
<sequence>MATGISYPNLDHNDRHFFDHVLGNDVERLAFIRFFEHVEGKRPRTGTGRIKLWSRKTREKWIRRAQASQPLPYIHRPTQTVRPPEVLTLVAPIPAGTVSIAPIDMPRQDPTLVPPIVDATRSKEPVNIPPPIPLNLVTPALGTVGTLPIVRTSSSSNKRQRDLDPINPLVDDEQPAINKKRKVHDPSNLQHLAKTHLTDTGGERCPQFVLYNDVQDKYETGVFKALPPCKEQRQFIQKTLGGQWRFCKTLRQSSTRLPNGESRAGFPEISMFLFAKINDAGIIEERAVIKCRDVSIKNFSHHSAELEAKAATALQASNCRHIQRLIQSPAGLVQTLNFSLEGVNDPTSWKLHYQAFKYPPYGDLHTLIKNHQEADQRIPEHFCWFLFGSLVEALITCQTGYCNAIGTLHDGSHKPNWRSILHLQIHPANISFSEPNSQYYKFYQQPILGNFDKALCLDPDPVKRQAQFDSVRFKTIIDWQAPETCSRHSGSEDYAPSNWDLDHATDIFSLGSLIRYMMLSTTKPDPLPPIMKYEGFNFASEAKLRPEEGEWEFPRDGYPDSYSTVLIDTVQHCLAFRSKLDPQQPHKKYRPTLLELRNVINQQLVQLDAEQPGDIAKMQANPAHSQRVIFSKEDAQFAIGAKMPPVPQVDMAELIDVEATQDDKEYARKTWSAFLANAGKKRSMVSITATLAALSHVQERTREKYSNKIASKQQRLVVFLNALQFATNTMRKSINPTGKFEQLRQHVRSDFFSPRFKRRVLNSFSKVSHDIRQETLKELEAIKKDRKHTEDELMRNKAVLEAAHGANDEAKTREVASHLQVLQGQQGVKTSEIMVKQEKISSLELLRHATELGEALLILGSQLWPGEDVTEEHGNAMPSRSIIHRSVWEYFWARPDGVFF</sequence>
<dbReference type="PANTHER" id="PTHR44305:SF24">
    <property type="entry name" value="TYROSINE-PROTEIN KINASE C03B1.5-RELATED"/>
    <property type="match status" value="1"/>
</dbReference>
<dbReference type="Gene3D" id="1.10.510.10">
    <property type="entry name" value="Transferase(Phosphotransferase) domain 1"/>
    <property type="match status" value="1"/>
</dbReference>
<organism evidence="3 4">
    <name type="scientific">Pyrenophora seminiperda CCB06</name>
    <dbReference type="NCBI Taxonomy" id="1302712"/>
    <lineage>
        <taxon>Eukaryota</taxon>
        <taxon>Fungi</taxon>
        <taxon>Dikarya</taxon>
        <taxon>Ascomycota</taxon>
        <taxon>Pezizomycotina</taxon>
        <taxon>Dothideomycetes</taxon>
        <taxon>Pleosporomycetidae</taxon>
        <taxon>Pleosporales</taxon>
        <taxon>Pleosporineae</taxon>
        <taxon>Pleosporaceae</taxon>
        <taxon>Pyrenophora</taxon>
    </lineage>
</organism>
<dbReference type="SUPFAM" id="SSF56112">
    <property type="entry name" value="Protein kinase-like (PK-like)"/>
    <property type="match status" value="1"/>
</dbReference>
<keyword evidence="3" id="KW-0418">Kinase</keyword>
<keyword evidence="4" id="KW-1185">Reference proteome</keyword>
<feature type="region of interest" description="Disordered" evidence="1">
    <location>
        <begin position="151"/>
        <end position="189"/>
    </location>
</feature>
<evidence type="ECO:0000313" key="4">
    <source>
        <dbReference type="Proteomes" id="UP000265663"/>
    </source>
</evidence>
<evidence type="ECO:0000259" key="2">
    <source>
        <dbReference type="PROSITE" id="PS50011"/>
    </source>
</evidence>
<name>A0A3M7LUW5_9PLEO</name>
<dbReference type="InterPro" id="IPR000719">
    <property type="entry name" value="Prot_kinase_dom"/>
</dbReference>
<protein>
    <submittedName>
        <fullName evidence="3">G2-specific kinase nima</fullName>
    </submittedName>
</protein>
<dbReference type="OrthoDB" id="3673723at2759"/>
<accession>A0A3M7LUW5</accession>
<dbReference type="InterPro" id="IPR011009">
    <property type="entry name" value="Kinase-like_dom_sf"/>
</dbReference>
<gene>
    <name evidence="3" type="ORF">GMOD_00005059</name>
</gene>
<dbReference type="PROSITE" id="PS50011">
    <property type="entry name" value="PROTEIN_KINASE_DOM"/>
    <property type="match status" value="1"/>
</dbReference>
<feature type="domain" description="Protein kinase" evidence="2">
    <location>
        <begin position="235"/>
        <end position="605"/>
    </location>
</feature>
<dbReference type="EMBL" id="KE747806">
    <property type="protein sequence ID" value="RMZ65996.1"/>
    <property type="molecule type" value="Genomic_DNA"/>
</dbReference>
<evidence type="ECO:0000256" key="1">
    <source>
        <dbReference type="SAM" id="MobiDB-lite"/>
    </source>
</evidence>
<dbReference type="GO" id="GO:0004672">
    <property type="term" value="F:protein kinase activity"/>
    <property type="evidence" value="ECO:0007669"/>
    <property type="project" value="InterPro"/>
</dbReference>
<keyword evidence="3" id="KW-0808">Transferase</keyword>
<evidence type="ECO:0000313" key="3">
    <source>
        <dbReference type="EMBL" id="RMZ65996.1"/>
    </source>
</evidence>
<proteinExistence type="predicted"/>
<dbReference type="AlphaFoldDB" id="A0A3M7LUW5"/>
<reference evidence="3 4" key="1">
    <citation type="journal article" date="2014" name="PLoS ONE">
        <title>De novo Genome Assembly of the Fungal Plant Pathogen Pyrenophora semeniperda.</title>
        <authorList>
            <person name="Soliai M.M."/>
            <person name="Meyer S.E."/>
            <person name="Udall J.A."/>
            <person name="Elzinga D.E."/>
            <person name="Hermansen R.A."/>
            <person name="Bodily P.M."/>
            <person name="Hart A.A."/>
            <person name="Coleman C.E."/>
        </authorList>
    </citation>
    <scope>NUCLEOTIDE SEQUENCE [LARGE SCALE GENOMIC DNA]</scope>
    <source>
        <strain evidence="3 4">CCB06</strain>
        <tissue evidence="3">Mycelium</tissue>
    </source>
</reference>